<reference evidence="1 4" key="3">
    <citation type="submission" date="2018-08" db="EMBL/GenBank/DDBJ databases">
        <title>Complete genome of the Arcobacter marinus type strain JCM 15502.</title>
        <authorList>
            <person name="Miller W.G."/>
            <person name="Yee E."/>
            <person name="Huynh S."/>
            <person name="Parker C.T."/>
        </authorList>
    </citation>
    <scope>NUCLEOTIDE SEQUENCE [LARGE SCALE GENOMIC DNA]</scope>
    <source>
        <strain evidence="1 4">JCM 15502</strain>
    </source>
</reference>
<keyword evidence="3" id="KW-1185">Reference proteome</keyword>
<evidence type="ECO:0000313" key="1">
    <source>
        <dbReference type="EMBL" id="AXX87148.1"/>
    </source>
</evidence>
<evidence type="ECO:0000313" key="2">
    <source>
        <dbReference type="EMBL" id="PHO14812.1"/>
    </source>
</evidence>
<dbReference type="EMBL" id="NXAO01000046">
    <property type="protein sequence ID" value="PHO14812.1"/>
    <property type="molecule type" value="Genomic_DNA"/>
</dbReference>
<reference evidence="2" key="2">
    <citation type="submission" date="2017-09" db="EMBL/GenBank/DDBJ databases">
        <authorList>
            <person name="Perez-Cataluna A."/>
            <person name="Figueras M.J."/>
            <person name="Salas-Masso N."/>
        </authorList>
    </citation>
    <scope>NUCLEOTIDE SEQUENCE</scope>
    <source>
        <strain evidence="2">CECT 7727</strain>
    </source>
</reference>
<dbReference type="Proteomes" id="UP000224740">
    <property type="component" value="Unassembled WGS sequence"/>
</dbReference>
<dbReference type="AlphaFoldDB" id="A0A347TKM0"/>
<dbReference type="RefSeq" id="WP_099311486.1">
    <property type="nucleotide sequence ID" value="NZ_CP032101.1"/>
</dbReference>
<sequence>MKKNIFIAITAATVMIGCAKQPIATVEATDYAMSCEALIHEIKEIRTQLSNEENKNLAKNVVGKVMTLGIYSADEEEEIMLRERAKSLQLIYTIKQAKGECKALTREDIKIDNAVIQTTKEAKETINSLKE</sequence>
<accession>A0A347TKM0</accession>
<dbReference type="EMBL" id="CP032101">
    <property type="protein sequence ID" value="AXX87148.1"/>
    <property type="molecule type" value="Genomic_DNA"/>
</dbReference>
<gene>
    <name evidence="1" type="ORF">AMRN_1412</name>
    <name evidence="2" type="ORF">CPH92_09505</name>
</gene>
<evidence type="ECO:0000313" key="4">
    <source>
        <dbReference type="Proteomes" id="UP000264693"/>
    </source>
</evidence>
<dbReference type="PROSITE" id="PS51257">
    <property type="entry name" value="PROKAR_LIPOPROTEIN"/>
    <property type="match status" value="1"/>
</dbReference>
<evidence type="ECO:0000313" key="3">
    <source>
        <dbReference type="Proteomes" id="UP000224740"/>
    </source>
</evidence>
<reference evidence="3" key="1">
    <citation type="submission" date="2017-09" db="EMBL/GenBank/DDBJ databases">
        <title>Arcobacter canalis sp. nov., a new species isolated from a water canal contaminated with urban sewage.</title>
        <authorList>
            <person name="Perez-Cataluna A."/>
            <person name="Salas-Masso N."/>
            <person name="Figueras M.J."/>
        </authorList>
    </citation>
    <scope>NUCLEOTIDE SEQUENCE [LARGE SCALE GENOMIC DNA]</scope>
    <source>
        <strain evidence="3">CECT 7727</strain>
    </source>
</reference>
<evidence type="ECO:0008006" key="5">
    <source>
        <dbReference type="Google" id="ProtNLM"/>
    </source>
</evidence>
<name>A0A347TKM0_9BACT</name>
<dbReference type="KEGG" id="amar:AMRN_1412"/>
<protein>
    <recommendedName>
        <fullName evidence="5">Lipoprotein</fullName>
    </recommendedName>
</protein>
<organism evidence="1 4">
    <name type="scientific">Malaciobacter marinus</name>
    <dbReference type="NCBI Taxonomy" id="505249"/>
    <lineage>
        <taxon>Bacteria</taxon>
        <taxon>Pseudomonadati</taxon>
        <taxon>Campylobacterota</taxon>
        <taxon>Epsilonproteobacteria</taxon>
        <taxon>Campylobacterales</taxon>
        <taxon>Arcobacteraceae</taxon>
        <taxon>Malaciobacter</taxon>
    </lineage>
</organism>
<proteinExistence type="predicted"/>
<dbReference type="Proteomes" id="UP000264693">
    <property type="component" value="Chromosome"/>
</dbReference>